<dbReference type="EMBL" id="WQMT02000006">
    <property type="protein sequence ID" value="KAG9221547.1"/>
    <property type="molecule type" value="Genomic_DNA"/>
</dbReference>
<gene>
    <name evidence="1" type="ORF">CCMSSC00406_0009370</name>
</gene>
<evidence type="ECO:0000313" key="2">
    <source>
        <dbReference type="Proteomes" id="UP000824881"/>
    </source>
</evidence>
<evidence type="ECO:0000313" key="1">
    <source>
        <dbReference type="EMBL" id="KAG9221547.1"/>
    </source>
</evidence>
<dbReference type="Proteomes" id="UP000824881">
    <property type="component" value="Unassembled WGS sequence"/>
</dbReference>
<sequence>MSSPPPSSPSITQVYSSPIPQAPDDWARLKLQTHGMKGKNLATYNMRADEVVVLPYPLNAFGELIPPSLLWSHAQTHAFPMPTCFHGVVARMFKVTNSEKWCNGHTVYACGLNSKKLHCSMFVSVDLVYASEQLPTSQVYPRIPFTSTLLPTATRRSRFPDPLPVAPRASVSDASRTRMKKRAERREMEKPYMRAPEGSGRTILDPIQFDSHPSPSPPSSSRRFIPQTVSLGQHSATPRGVMRFIWDLSEDGIPLELFNTMFVQCPGCKKVLVGEAYDFHMCDISEL</sequence>
<comment type="caution">
    <text evidence="1">The sequence shown here is derived from an EMBL/GenBank/DDBJ whole genome shotgun (WGS) entry which is preliminary data.</text>
</comment>
<name>A0ACB7ITF1_PLECO</name>
<accession>A0ACB7ITF1</accession>
<reference evidence="1 2" key="1">
    <citation type="journal article" date="2021" name="Appl. Environ. Microbiol.">
        <title>Genetic linkage and physical mapping for an oyster mushroom Pleurotus cornucopiae and QTL analysis for the trait cap color.</title>
        <authorList>
            <person name="Zhang Y."/>
            <person name="Gao W."/>
            <person name="Sonnenberg A."/>
            <person name="Chen Q."/>
            <person name="Zhang J."/>
            <person name="Huang C."/>
        </authorList>
    </citation>
    <scope>NUCLEOTIDE SEQUENCE [LARGE SCALE GENOMIC DNA]</scope>
    <source>
        <strain evidence="1">CCMSSC00406</strain>
    </source>
</reference>
<protein>
    <submittedName>
        <fullName evidence="1">Uncharacterized protein</fullName>
    </submittedName>
</protein>
<organism evidence="1 2">
    <name type="scientific">Pleurotus cornucopiae</name>
    <name type="common">Cornucopia mushroom</name>
    <dbReference type="NCBI Taxonomy" id="5321"/>
    <lineage>
        <taxon>Eukaryota</taxon>
        <taxon>Fungi</taxon>
        <taxon>Dikarya</taxon>
        <taxon>Basidiomycota</taxon>
        <taxon>Agaricomycotina</taxon>
        <taxon>Agaricomycetes</taxon>
        <taxon>Agaricomycetidae</taxon>
        <taxon>Agaricales</taxon>
        <taxon>Pleurotineae</taxon>
        <taxon>Pleurotaceae</taxon>
        <taxon>Pleurotus</taxon>
    </lineage>
</organism>
<keyword evidence="2" id="KW-1185">Reference proteome</keyword>
<proteinExistence type="predicted"/>